<dbReference type="GO" id="GO:0006107">
    <property type="term" value="P:oxaloacetate metabolic process"/>
    <property type="evidence" value="ECO:0007669"/>
    <property type="project" value="TreeGrafter"/>
</dbReference>
<accession>A0A9R0DC94</accession>
<gene>
    <name evidence="9" type="primary">LOC118274306</name>
</gene>
<evidence type="ECO:0000256" key="3">
    <source>
        <dbReference type="ARBA" id="ARBA00036637"/>
    </source>
</evidence>
<feature type="domain" description="CN hydrolase" evidence="7">
    <location>
        <begin position="39"/>
        <end position="284"/>
    </location>
</feature>
<evidence type="ECO:0000313" key="8">
    <source>
        <dbReference type="Proteomes" id="UP000829999"/>
    </source>
</evidence>
<evidence type="ECO:0000256" key="4">
    <source>
        <dbReference type="ARBA" id="ARBA00039118"/>
    </source>
</evidence>
<dbReference type="InterPro" id="IPR003010">
    <property type="entry name" value="C-N_Hydrolase"/>
</dbReference>
<name>A0A9R0DC94_SPOFR</name>
<comment type="catalytic activity">
    <reaction evidence="6">
        <text>2-oxosuccinamate + H2O = oxaloacetate + NH4(+)</text>
        <dbReference type="Rhea" id="RHEA:59412"/>
        <dbReference type="ChEBI" id="CHEBI:15377"/>
        <dbReference type="ChEBI" id="CHEBI:16452"/>
        <dbReference type="ChEBI" id="CHEBI:28938"/>
        <dbReference type="ChEBI" id="CHEBI:57735"/>
        <dbReference type="EC" id="3.5.1.3"/>
    </reaction>
    <physiologicalReaction direction="left-to-right" evidence="6">
        <dbReference type="Rhea" id="RHEA:59413"/>
    </physiologicalReaction>
</comment>
<comment type="similarity">
    <text evidence="1">Belongs to the carbon-nitrogen hydrolase superfamily. NIT1/NIT2 family.</text>
</comment>
<dbReference type="EC" id="3.5.1.3" evidence="4"/>
<keyword evidence="8" id="KW-1185">Reference proteome</keyword>
<evidence type="ECO:0000256" key="5">
    <source>
        <dbReference type="ARBA" id="ARBA00041576"/>
    </source>
</evidence>
<comment type="catalytic activity">
    <reaction evidence="3">
        <text>2-oxoglutaramate + H2O = 2-oxoglutarate + NH4(+)</text>
        <dbReference type="Rhea" id="RHEA:32963"/>
        <dbReference type="ChEBI" id="CHEBI:15377"/>
        <dbReference type="ChEBI" id="CHEBI:16769"/>
        <dbReference type="ChEBI" id="CHEBI:16810"/>
        <dbReference type="ChEBI" id="CHEBI:28938"/>
        <dbReference type="EC" id="3.5.1.3"/>
    </reaction>
    <physiologicalReaction direction="left-to-right" evidence="3">
        <dbReference type="Rhea" id="RHEA:32964"/>
    </physiologicalReaction>
</comment>
<dbReference type="Gene3D" id="3.60.110.10">
    <property type="entry name" value="Carbon-nitrogen hydrolase"/>
    <property type="match status" value="1"/>
</dbReference>
<dbReference type="GeneID" id="118274306"/>
<proteinExistence type="inferred from homology"/>
<organism evidence="8 9">
    <name type="scientific">Spodoptera frugiperda</name>
    <name type="common">Fall armyworm</name>
    <dbReference type="NCBI Taxonomy" id="7108"/>
    <lineage>
        <taxon>Eukaryota</taxon>
        <taxon>Metazoa</taxon>
        <taxon>Ecdysozoa</taxon>
        <taxon>Arthropoda</taxon>
        <taxon>Hexapoda</taxon>
        <taxon>Insecta</taxon>
        <taxon>Pterygota</taxon>
        <taxon>Neoptera</taxon>
        <taxon>Endopterygota</taxon>
        <taxon>Lepidoptera</taxon>
        <taxon>Glossata</taxon>
        <taxon>Ditrysia</taxon>
        <taxon>Noctuoidea</taxon>
        <taxon>Noctuidae</taxon>
        <taxon>Amphipyrinae</taxon>
        <taxon>Spodoptera</taxon>
    </lineage>
</organism>
<dbReference type="PROSITE" id="PS50263">
    <property type="entry name" value="CN_HYDROLASE"/>
    <property type="match status" value="1"/>
</dbReference>
<dbReference type="PANTHER" id="PTHR23088">
    <property type="entry name" value="NITRILASE-RELATED"/>
    <property type="match status" value="1"/>
</dbReference>
<dbReference type="InterPro" id="IPR036526">
    <property type="entry name" value="C-N_Hydrolase_sf"/>
</dbReference>
<reference evidence="9" key="1">
    <citation type="submission" date="2025-08" db="UniProtKB">
        <authorList>
            <consortium name="RefSeq"/>
        </authorList>
    </citation>
    <scope>IDENTIFICATION</scope>
    <source>
        <tissue evidence="9">Whole larval tissue</tissue>
    </source>
</reference>
<dbReference type="FunFam" id="3.60.110.10:FF:000002">
    <property type="entry name" value="Nitrilase family member 2"/>
    <property type="match status" value="1"/>
</dbReference>
<dbReference type="OrthoDB" id="10250282at2759"/>
<dbReference type="Pfam" id="PF00795">
    <property type="entry name" value="CN_hydrolase"/>
    <property type="match status" value="1"/>
</dbReference>
<dbReference type="GO" id="GO:0006528">
    <property type="term" value="P:asparagine metabolic process"/>
    <property type="evidence" value="ECO:0007669"/>
    <property type="project" value="TreeGrafter"/>
</dbReference>
<evidence type="ECO:0000256" key="6">
    <source>
        <dbReference type="ARBA" id="ARBA00048745"/>
    </source>
</evidence>
<dbReference type="Proteomes" id="UP000829999">
    <property type="component" value="Chromosome 3"/>
</dbReference>
<dbReference type="SUPFAM" id="SSF56317">
    <property type="entry name" value="Carbon-nitrogen hydrolase"/>
    <property type="match status" value="1"/>
</dbReference>
<protein>
    <recommendedName>
        <fullName evidence="4">omega-amidase</fullName>
        <ecNumber evidence="4">3.5.1.3</ecNumber>
    </recommendedName>
    <alternativeName>
        <fullName evidence="5">Nitrilase homolog 2</fullName>
    </alternativeName>
</protein>
<evidence type="ECO:0000259" key="7">
    <source>
        <dbReference type="PROSITE" id="PS50263"/>
    </source>
</evidence>
<dbReference type="RefSeq" id="XP_035447660.2">
    <property type="nucleotide sequence ID" value="XM_035591767.2"/>
</dbReference>
<evidence type="ECO:0000313" key="9">
    <source>
        <dbReference type="RefSeq" id="XP_035447660.2"/>
    </source>
</evidence>
<dbReference type="GO" id="GO:0006541">
    <property type="term" value="P:glutamine metabolic process"/>
    <property type="evidence" value="ECO:0007669"/>
    <property type="project" value="TreeGrafter"/>
</dbReference>
<dbReference type="InterPro" id="IPR045254">
    <property type="entry name" value="Nit1/2_C-N_Hydrolase"/>
</dbReference>
<dbReference type="CDD" id="cd07572">
    <property type="entry name" value="nit"/>
    <property type="match status" value="1"/>
</dbReference>
<sequence length="312" mass="34708">MLKRVSVPLVSSAKKYLYKSIIAQFYSQYCCCIKVLSCLKVVLVQLAVGMDKHHNVTEAVKQIHMAKASGAHLVALPEFFNAPYGTKYFKEYAEKVPDGESCTALKRAAQEAGVYVVGGTLPERCGDKFYNTCTVWDSAGNLIAQHRKVHLFDIDIPGKIRFKESDVLTAGDCITTFECYGVKIGLGICYDLRFFEMAQLMAKEGCSMLIYPGAFNMTTGPKHWELLGRSRANDLQLWVALVSPARDACADYVAWGHSMIINPWGAVVAQLDEKPGQLVGTIDMEPLEAVRSQIPIRSQRRTDLYDTISCKK</sequence>
<evidence type="ECO:0000256" key="2">
    <source>
        <dbReference type="ARBA" id="ARBA00022801"/>
    </source>
</evidence>
<dbReference type="PANTHER" id="PTHR23088:SF30">
    <property type="entry name" value="OMEGA-AMIDASE NIT2"/>
    <property type="match status" value="1"/>
</dbReference>
<keyword evidence="2" id="KW-0378">Hydrolase</keyword>
<dbReference type="AlphaFoldDB" id="A0A9R0DC94"/>
<dbReference type="GO" id="GO:0005739">
    <property type="term" value="C:mitochondrion"/>
    <property type="evidence" value="ECO:0007669"/>
    <property type="project" value="TreeGrafter"/>
</dbReference>
<evidence type="ECO:0000256" key="1">
    <source>
        <dbReference type="ARBA" id="ARBA00010613"/>
    </source>
</evidence>
<dbReference type="GO" id="GO:0050152">
    <property type="term" value="F:omega-amidase activity"/>
    <property type="evidence" value="ECO:0007669"/>
    <property type="project" value="UniProtKB-EC"/>
</dbReference>